<feature type="domain" description="D-isomer specific 2-hydroxyacid dehydrogenase NAD-binding" evidence="3">
    <location>
        <begin position="1"/>
        <end position="43"/>
    </location>
</feature>
<dbReference type="PANTHER" id="PTHR43333:SF1">
    <property type="entry name" value="D-ISOMER SPECIFIC 2-HYDROXYACID DEHYDROGENASE NAD-BINDING DOMAIN-CONTAINING PROTEIN"/>
    <property type="match status" value="1"/>
</dbReference>
<dbReference type="Gene3D" id="3.40.50.720">
    <property type="entry name" value="NAD(P)-binding Rossmann-like Domain"/>
    <property type="match status" value="1"/>
</dbReference>
<keyword evidence="2" id="KW-0520">NAD</keyword>
<name>A0A6J4VYM7_9BACT</name>
<dbReference type="AlphaFoldDB" id="A0A6J4VYM7"/>
<dbReference type="Pfam" id="PF02826">
    <property type="entry name" value="2-Hacid_dh_C"/>
    <property type="match status" value="1"/>
</dbReference>
<evidence type="ECO:0000313" key="4">
    <source>
        <dbReference type="EMBL" id="CAA9588199.1"/>
    </source>
</evidence>
<dbReference type="SUPFAM" id="SSF51735">
    <property type="entry name" value="NAD(P)-binding Rossmann-fold domains"/>
    <property type="match status" value="1"/>
</dbReference>
<proteinExistence type="predicted"/>
<dbReference type="PANTHER" id="PTHR43333">
    <property type="entry name" value="2-HACID_DH_C DOMAIN-CONTAINING PROTEIN"/>
    <property type="match status" value="1"/>
</dbReference>
<dbReference type="EC" id="1.1.1.95" evidence="4"/>
<keyword evidence="1 4" id="KW-0560">Oxidoreductase</keyword>
<dbReference type="GO" id="GO:0004617">
    <property type="term" value="F:phosphoglycerate dehydrogenase activity"/>
    <property type="evidence" value="ECO:0007669"/>
    <property type="project" value="UniProtKB-EC"/>
</dbReference>
<protein>
    <submittedName>
        <fullName evidence="4">D-3-phosphoglycerate dehydrogenase</fullName>
        <ecNumber evidence="4">1.1.1.95</ecNumber>
    </submittedName>
</protein>
<sequence length="43" mass="4360">MIINTARGPIIDEAALITALQNGTIAGAGLDVMEVEPLPADSP</sequence>
<evidence type="ECO:0000259" key="3">
    <source>
        <dbReference type="Pfam" id="PF02826"/>
    </source>
</evidence>
<dbReference type="InterPro" id="IPR036291">
    <property type="entry name" value="NAD(P)-bd_dom_sf"/>
</dbReference>
<dbReference type="EMBL" id="CADCWN010000345">
    <property type="protein sequence ID" value="CAA9588199.1"/>
    <property type="molecule type" value="Genomic_DNA"/>
</dbReference>
<evidence type="ECO:0000256" key="1">
    <source>
        <dbReference type="ARBA" id="ARBA00023002"/>
    </source>
</evidence>
<gene>
    <name evidence="4" type="ORF">AVDCRST_MAG18-4314</name>
</gene>
<reference evidence="4" key="1">
    <citation type="submission" date="2020-02" db="EMBL/GenBank/DDBJ databases">
        <authorList>
            <person name="Meier V. D."/>
        </authorList>
    </citation>
    <scope>NUCLEOTIDE SEQUENCE</scope>
    <source>
        <strain evidence="4">AVDCRST_MAG18</strain>
    </source>
</reference>
<organism evidence="4">
    <name type="scientific">uncultured Thermomicrobiales bacterium</name>
    <dbReference type="NCBI Taxonomy" id="1645740"/>
    <lineage>
        <taxon>Bacteria</taxon>
        <taxon>Pseudomonadati</taxon>
        <taxon>Thermomicrobiota</taxon>
        <taxon>Thermomicrobia</taxon>
        <taxon>Thermomicrobiales</taxon>
        <taxon>environmental samples</taxon>
    </lineage>
</organism>
<dbReference type="GO" id="GO:0051287">
    <property type="term" value="F:NAD binding"/>
    <property type="evidence" value="ECO:0007669"/>
    <property type="project" value="InterPro"/>
</dbReference>
<feature type="non-terminal residue" evidence="4">
    <location>
        <position position="43"/>
    </location>
</feature>
<dbReference type="InterPro" id="IPR006140">
    <property type="entry name" value="D-isomer_DH_NAD-bd"/>
</dbReference>
<evidence type="ECO:0000256" key="2">
    <source>
        <dbReference type="ARBA" id="ARBA00023027"/>
    </source>
</evidence>
<accession>A0A6J4VYM7</accession>